<dbReference type="InterPro" id="IPR008253">
    <property type="entry name" value="Marvel"/>
</dbReference>
<comment type="caution">
    <text evidence="7">The sequence shown here is derived from an EMBL/GenBank/DDBJ whole genome shotgun (WGS) entry which is preliminary data.</text>
</comment>
<keyword evidence="4 5" id="KW-0472">Membrane</keyword>
<evidence type="ECO:0000256" key="5">
    <source>
        <dbReference type="SAM" id="Phobius"/>
    </source>
</evidence>
<keyword evidence="3 5" id="KW-1133">Transmembrane helix</keyword>
<dbReference type="PANTHER" id="PTHR37451:SF1">
    <property type="entry name" value="MARVEL DOMAIN-CONTAINING PROTEIN"/>
    <property type="match status" value="1"/>
</dbReference>
<name>A0ABR4AQB2_9LECA</name>
<dbReference type="PANTHER" id="PTHR37451">
    <property type="entry name" value="MARVEL DOMAIN"/>
    <property type="match status" value="1"/>
</dbReference>
<proteinExistence type="predicted"/>
<feature type="transmembrane region" description="Helical" evidence="5">
    <location>
        <begin position="69"/>
        <end position="92"/>
    </location>
</feature>
<keyword evidence="2 5" id="KW-0812">Transmembrane</keyword>
<sequence length="172" mass="18381">MVDLSVVALGIHAIQFIFAIIVLGLTGHATAVVAVDRTSFELFVALWTILILVFLAVVPRVAEKIAHPFVMVALNALTMLFWFAAFIAVAVYRHAINDYGIVGYTPAYDFVEGLCSAIGRSYCGSVAAAAAFGAFEWALFALTTALAVFVLFKGRQSGTKTTNGTHMQGTTV</sequence>
<evidence type="ECO:0000259" key="6">
    <source>
        <dbReference type="Pfam" id="PF01284"/>
    </source>
</evidence>
<evidence type="ECO:0000256" key="3">
    <source>
        <dbReference type="ARBA" id="ARBA00022989"/>
    </source>
</evidence>
<dbReference type="Proteomes" id="UP001590950">
    <property type="component" value="Unassembled WGS sequence"/>
</dbReference>
<evidence type="ECO:0000313" key="7">
    <source>
        <dbReference type="EMBL" id="KAL2047665.1"/>
    </source>
</evidence>
<evidence type="ECO:0000313" key="8">
    <source>
        <dbReference type="Proteomes" id="UP001590950"/>
    </source>
</evidence>
<gene>
    <name evidence="7" type="ORF">N7G274_000707</name>
</gene>
<feature type="domain" description="MARVEL" evidence="6">
    <location>
        <begin position="9"/>
        <end position="146"/>
    </location>
</feature>
<keyword evidence="8" id="KW-1185">Reference proteome</keyword>
<reference evidence="7 8" key="1">
    <citation type="submission" date="2024-09" db="EMBL/GenBank/DDBJ databases">
        <title>Rethinking Asexuality: The Enigmatic Case of Functional Sexual Genes in Lepraria (Stereocaulaceae).</title>
        <authorList>
            <person name="Doellman M."/>
            <person name="Sun Y."/>
            <person name="Barcenas-Pena A."/>
            <person name="Lumbsch H.T."/>
            <person name="Grewe F."/>
        </authorList>
    </citation>
    <scope>NUCLEOTIDE SEQUENCE [LARGE SCALE GENOMIC DNA]</scope>
    <source>
        <strain evidence="7 8">Mercado 3170</strain>
    </source>
</reference>
<evidence type="ECO:0000256" key="4">
    <source>
        <dbReference type="ARBA" id="ARBA00023136"/>
    </source>
</evidence>
<dbReference type="EMBL" id="JBEFKJ010000002">
    <property type="protein sequence ID" value="KAL2047665.1"/>
    <property type="molecule type" value="Genomic_DNA"/>
</dbReference>
<organism evidence="7 8">
    <name type="scientific">Stereocaulon virgatum</name>
    <dbReference type="NCBI Taxonomy" id="373712"/>
    <lineage>
        <taxon>Eukaryota</taxon>
        <taxon>Fungi</taxon>
        <taxon>Dikarya</taxon>
        <taxon>Ascomycota</taxon>
        <taxon>Pezizomycotina</taxon>
        <taxon>Lecanoromycetes</taxon>
        <taxon>OSLEUM clade</taxon>
        <taxon>Lecanoromycetidae</taxon>
        <taxon>Lecanorales</taxon>
        <taxon>Lecanorineae</taxon>
        <taxon>Stereocaulaceae</taxon>
        <taxon>Stereocaulon</taxon>
    </lineage>
</organism>
<feature type="transmembrane region" description="Helical" evidence="5">
    <location>
        <begin position="42"/>
        <end position="62"/>
    </location>
</feature>
<feature type="transmembrane region" description="Helical" evidence="5">
    <location>
        <begin position="7"/>
        <end position="30"/>
    </location>
</feature>
<evidence type="ECO:0000256" key="1">
    <source>
        <dbReference type="ARBA" id="ARBA00004141"/>
    </source>
</evidence>
<evidence type="ECO:0000256" key="2">
    <source>
        <dbReference type="ARBA" id="ARBA00022692"/>
    </source>
</evidence>
<comment type="subcellular location">
    <subcellularLocation>
        <location evidence="1">Membrane</location>
        <topology evidence="1">Multi-pass membrane protein</topology>
    </subcellularLocation>
</comment>
<protein>
    <recommendedName>
        <fullName evidence="6">MARVEL domain-containing protein</fullName>
    </recommendedName>
</protein>
<accession>A0ABR4AQB2</accession>
<feature type="transmembrane region" description="Helical" evidence="5">
    <location>
        <begin position="126"/>
        <end position="152"/>
    </location>
</feature>
<dbReference type="Pfam" id="PF01284">
    <property type="entry name" value="MARVEL"/>
    <property type="match status" value="1"/>
</dbReference>